<dbReference type="AlphaFoldDB" id="A0A9D3WXI0"/>
<evidence type="ECO:0000313" key="2">
    <source>
        <dbReference type="Proteomes" id="UP000827986"/>
    </source>
</evidence>
<organism evidence="1 2">
    <name type="scientific">Mauremys mutica</name>
    <name type="common">yellowpond turtle</name>
    <dbReference type="NCBI Taxonomy" id="74926"/>
    <lineage>
        <taxon>Eukaryota</taxon>
        <taxon>Metazoa</taxon>
        <taxon>Chordata</taxon>
        <taxon>Craniata</taxon>
        <taxon>Vertebrata</taxon>
        <taxon>Euteleostomi</taxon>
        <taxon>Archelosauria</taxon>
        <taxon>Testudinata</taxon>
        <taxon>Testudines</taxon>
        <taxon>Cryptodira</taxon>
        <taxon>Durocryptodira</taxon>
        <taxon>Testudinoidea</taxon>
        <taxon>Geoemydidae</taxon>
        <taxon>Geoemydinae</taxon>
        <taxon>Mauremys</taxon>
    </lineage>
</organism>
<comment type="caution">
    <text evidence="1">The sequence shown here is derived from an EMBL/GenBank/DDBJ whole genome shotgun (WGS) entry which is preliminary data.</text>
</comment>
<accession>A0A9D3WXI0</accession>
<sequence length="114" mass="13111">MFNKINVDYELPCPLYTECVKSMLYIFIFKCIVSVLDTIVYNINKTHLECKTSEVLYKITLLGRSSCLCKYSHCCWSWSSGKKAPYASRETRDSSECRMFTVSVSASQFLTSLL</sequence>
<reference evidence="1" key="1">
    <citation type="submission" date="2021-09" db="EMBL/GenBank/DDBJ databases">
        <title>The genome of Mauremys mutica provides insights into the evolution of semi-aquatic lifestyle.</title>
        <authorList>
            <person name="Gong S."/>
            <person name="Gao Y."/>
        </authorList>
    </citation>
    <scope>NUCLEOTIDE SEQUENCE</scope>
    <source>
        <strain evidence="1">MM-2020</strain>
        <tissue evidence="1">Muscle</tissue>
    </source>
</reference>
<proteinExistence type="predicted"/>
<keyword evidence="2" id="KW-1185">Reference proteome</keyword>
<gene>
    <name evidence="1" type="ORF">KIL84_013133</name>
</gene>
<name>A0A9D3WXI0_9SAUR</name>
<evidence type="ECO:0000313" key="1">
    <source>
        <dbReference type="EMBL" id="KAH1168543.1"/>
    </source>
</evidence>
<dbReference type="EMBL" id="JAHDVG010000485">
    <property type="protein sequence ID" value="KAH1168543.1"/>
    <property type="molecule type" value="Genomic_DNA"/>
</dbReference>
<protein>
    <submittedName>
        <fullName evidence="1">Uncharacterized protein</fullName>
    </submittedName>
</protein>
<dbReference type="Proteomes" id="UP000827986">
    <property type="component" value="Unassembled WGS sequence"/>
</dbReference>